<sequence length="136" mass="14932">MTEQPKIVISEIDMERLERLLESLPGNDAGKVALEAELSRAEVRPSKDMPANVVTMNSEVRFTVSSSAEEFCLRLVYPKDVSAKGDTVSILAPVGSALLGLAQGDEMDWPRPGGGTTRVRIEEVTYQPERSGDFHR</sequence>
<dbReference type="OrthoDB" id="192847at2"/>
<evidence type="ECO:0000313" key="3">
    <source>
        <dbReference type="EMBL" id="ABL99640.1"/>
    </source>
</evidence>
<dbReference type="KEGG" id="saz:Sama_1433"/>
<dbReference type="GO" id="GO:0003746">
    <property type="term" value="F:translation elongation factor activity"/>
    <property type="evidence" value="ECO:0007669"/>
    <property type="project" value="UniProtKB-KW"/>
</dbReference>
<dbReference type="InterPro" id="IPR029462">
    <property type="entry name" value="Rnk_N"/>
</dbReference>
<dbReference type="Pfam" id="PF01272">
    <property type="entry name" value="GreA_GreB"/>
    <property type="match status" value="1"/>
</dbReference>
<evidence type="ECO:0000259" key="1">
    <source>
        <dbReference type="Pfam" id="PF01272"/>
    </source>
</evidence>
<dbReference type="InterPro" id="IPR036953">
    <property type="entry name" value="GreA/GreB_C_sf"/>
</dbReference>
<dbReference type="GO" id="GO:0006354">
    <property type="term" value="P:DNA-templated transcription elongation"/>
    <property type="evidence" value="ECO:0007669"/>
    <property type="project" value="TreeGrafter"/>
</dbReference>
<feature type="domain" description="Transcription elongation factor GreA/GreB C-terminal" evidence="1">
    <location>
        <begin position="50"/>
        <end position="126"/>
    </location>
</feature>
<reference evidence="3 4" key="1">
    <citation type="submission" date="2006-12" db="EMBL/GenBank/DDBJ databases">
        <title>Complete sequence of Shewanella amazonensis SB2B.</title>
        <authorList>
            <consortium name="US DOE Joint Genome Institute"/>
            <person name="Copeland A."/>
            <person name="Lucas S."/>
            <person name="Lapidus A."/>
            <person name="Barry K."/>
            <person name="Detter J.C."/>
            <person name="Glavina del Rio T."/>
            <person name="Hammon N."/>
            <person name="Israni S."/>
            <person name="Dalin E."/>
            <person name="Tice H."/>
            <person name="Pitluck S."/>
            <person name="Munk A.C."/>
            <person name="Brettin T."/>
            <person name="Bruce D."/>
            <person name="Han C."/>
            <person name="Tapia R."/>
            <person name="Gilna P."/>
            <person name="Schmutz J."/>
            <person name="Larimer F."/>
            <person name="Land M."/>
            <person name="Hauser L."/>
            <person name="Kyrpides N."/>
            <person name="Mikhailova N."/>
            <person name="Fredrickson J."/>
            <person name="Richardson P."/>
        </authorList>
    </citation>
    <scope>NUCLEOTIDE SEQUENCE [LARGE SCALE GENOMIC DNA]</scope>
    <source>
        <strain evidence="4">ATCC BAA-1098 / SB2B</strain>
    </source>
</reference>
<dbReference type="eggNOG" id="COG0782">
    <property type="taxonomic scope" value="Bacteria"/>
</dbReference>
<keyword evidence="4" id="KW-1185">Reference proteome</keyword>
<dbReference type="FunFam" id="3.10.50.30:FF:000002">
    <property type="entry name" value="Regulator of nucleoside diphosphate kinase"/>
    <property type="match status" value="1"/>
</dbReference>
<dbReference type="GO" id="GO:0003677">
    <property type="term" value="F:DNA binding"/>
    <property type="evidence" value="ECO:0007669"/>
    <property type="project" value="InterPro"/>
</dbReference>
<dbReference type="InterPro" id="IPR023459">
    <property type="entry name" value="Tscrpt_elong_fac_GreA/B_fam"/>
</dbReference>
<dbReference type="AlphaFoldDB" id="A1S5I4"/>
<name>A1S5I4_SHEAM</name>
<dbReference type="Gene3D" id="3.10.50.30">
    <property type="entry name" value="Transcription elongation factor, GreA/GreB, C-terminal domain"/>
    <property type="match status" value="1"/>
</dbReference>
<dbReference type="RefSeq" id="WP_011759548.1">
    <property type="nucleotide sequence ID" value="NC_008700.1"/>
</dbReference>
<dbReference type="EMBL" id="CP000507">
    <property type="protein sequence ID" value="ABL99640.1"/>
    <property type="molecule type" value="Genomic_DNA"/>
</dbReference>
<dbReference type="PANTHER" id="PTHR30437">
    <property type="entry name" value="TRANSCRIPTION ELONGATION FACTOR GREA"/>
    <property type="match status" value="1"/>
</dbReference>
<keyword evidence="3" id="KW-0251">Elongation factor</keyword>
<dbReference type="NCBIfam" id="NF004396">
    <property type="entry name" value="PRK05753.1"/>
    <property type="match status" value="1"/>
</dbReference>
<organism evidence="3 4">
    <name type="scientific">Shewanella amazonensis (strain ATCC BAA-1098 / SB2B)</name>
    <dbReference type="NCBI Taxonomy" id="326297"/>
    <lineage>
        <taxon>Bacteria</taxon>
        <taxon>Pseudomonadati</taxon>
        <taxon>Pseudomonadota</taxon>
        <taxon>Gammaproteobacteria</taxon>
        <taxon>Alteromonadales</taxon>
        <taxon>Shewanellaceae</taxon>
        <taxon>Shewanella</taxon>
    </lineage>
</organism>
<protein>
    <submittedName>
        <fullName evidence="3">GreA/GreB family elongation factor</fullName>
    </submittedName>
</protein>
<dbReference type="Proteomes" id="UP000009175">
    <property type="component" value="Chromosome"/>
</dbReference>
<dbReference type="InterPro" id="IPR001437">
    <property type="entry name" value="Tscrpt_elong_fac_GreA/B_C"/>
</dbReference>
<gene>
    <name evidence="3" type="ordered locus">Sama_1433</name>
</gene>
<keyword evidence="3" id="KW-0648">Protein biosynthesis</keyword>
<dbReference type="GO" id="GO:0032784">
    <property type="term" value="P:regulation of DNA-templated transcription elongation"/>
    <property type="evidence" value="ECO:0007669"/>
    <property type="project" value="InterPro"/>
</dbReference>
<dbReference type="PANTHER" id="PTHR30437:SF5">
    <property type="entry name" value="REGULATOR OF NUCLEOSIDE DIPHOSPHATE KINASE"/>
    <property type="match status" value="1"/>
</dbReference>
<feature type="domain" description="Regulator of nucleoside diphosphate kinase N-terminal" evidence="2">
    <location>
        <begin position="5"/>
        <end position="43"/>
    </location>
</feature>
<accession>A1S5I4</accession>
<dbReference type="Gene3D" id="1.10.286.20">
    <property type="match status" value="1"/>
</dbReference>
<dbReference type="Pfam" id="PF14760">
    <property type="entry name" value="Rnk_N"/>
    <property type="match status" value="1"/>
</dbReference>
<dbReference type="GO" id="GO:0070063">
    <property type="term" value="F:RNA polymerase binding"/>
    <property type="evidence" value="ECO:0007669"/>
    <property type="project" value="InterPro"/>
</dbReference>
<dbReference type="STRING" id="326297.Sama_1433"/>
<evidence type="ECO:0000313" key="4">
    <source>
        <dbReference type="Proteomes" id="UP000009175"/>
    </source>
</evidence>
<evidence type="ECO:0000259" key="2">
    <source>
        <dbReference type="Pfam" id="PF14760"/>
    </source>
</evidence>
<dbReference type="HOGENOM" id="CLU_120358_1_1_6"/>
<proteinExistence type="predicted"/>
<dbReference type="SUPFAM" id="SSF54534">
    <property type="entry name" value="FKBP-like"/>
    <property type="match status" value="1"/>
</dbReference>